<evidence type="ECO:0000259" key="2">
    <source>
        <dbReference type="PROSITE" id="PS50195"/>
    </source>
</evidence>
<dbReference type="STRING" id="407821.A0A087UUX5"/>
<dbReference type="PANTHER" id="PTHR46571">
    <property type="entry name" value="SORTING NEXIN-8"/>
    <property type="match status" value="1"/>
</dbReference>
<evidence type="ECO:0000256" key="1">
    <source>
        <dbReference type="ARBA" id="ARBA00004287"/>
    </source>
</evidence>
<dbReference type="PROSITE" id="PS50195">
    <property type="entry name" value="PX"/>
    <property type="match status" value="1"/>
</dbReference>
<comment type="subcellular location">
    <subcellularLocation>
        <location evidence="1">Membrane</location>
        <topology evidence="1">Peripheral membrane protein</topology>
        <orientation evidence="1">Cytoplasmic side</orientation>
    </subcellularLocation>
</comment>
<dbReference type="GO" id="GO:0034498">
    <property type="term" value="P:early endosome to Golgi transport"/>
    <property type="evidence" value="ECO:0007669"/>
    <property type="project" value="TreeGrafter"/>
</dbReference>
<dbReference type="GO" id="GO:0035091">
    <property type="term" value="F:phosphatidylinositol binding"/>
    <property type="evidence" value="ECO:0007669"/>
    <property type="project" value="InterPro"/>
</dbReference>
<dbReference type="GO" id="GO:0005829">
    <property type="term" value="C:cytosol"/>
    <property type="evidence" value="ECO:0007669"/>
    <property type="project" value="GOC"/>
</dbReference>
<reference evidence="3 4" key="1">
    <citation type="submission" date="2013-11" db="EMBL/GenBank/DDBJ databases">
        <title>Genome sequencing of Stegodyphus mimosarum.</title>
        <authorList>
            <person name="Bechsgaard J."/>
        </authorList>
    </citation>
    <scope>NUCLEOTIDE SEQUENCE [LARGE SCALE GENOMIC DNA]</scope>
</reference>
<dbReference type="InterPro" id="IPR028662">
    <property type="entry name" value="SNX8/Mvp1"/>
</dbReference>
<dbReference type="Proteomes" id="UP000054359">
    <property type="component" value="Unassembled WGS sequence"/>
</dbReference>
<name>A0A087UUX5_STEMI</name>
<evidence type="ECO:0000313" key="3">
    <source>
        <dbReference type="EMBL" id="KFM81164.1"/>
    </source>
</evidence>
<dbReference type="Gene3D" id="3.30.1520.10">
    <property type="entry name" value="Phox-like domain"/>
    <property type="match status" value="1"/>
</dbReference>
<feature type="domain" description="PX" evidence="2">
    <location>
        <begin position="1"/>
        <end position="44"/>
    </location>
</feature>
<dbReference type="InterPro" id="IPR036871">
    <property type="entry name" value="PX_dom_sf"/>
</dbReference>
<dbReference type="GO" id="GO:0006886">
    <property type="term" value="P:intracellular protein transport"/>
    <property type="evidence" value="ECO:0007669"/>
    <property type="project" value="TreeGrafter"/>
</dbReference>
<dbReference type="Pfam" id="PF00787">
    <property type="entry name" value="PX"/>
    <property type="match status" value="1"/>
</dbReference>
<proteinExistence type="predicted"/>
<keyword evidence="4" id="KW-1185">Reference proteome</keyword>
<protein>
    <submittedName>
        <fullName evidence="3">Sorting nexin-8</fullName>
    </submittedName>
</protein>
<dbReference type="AlphaFoldDB" id="A0A087UUX5"/>
<sequence>MGADNQFIEERRKSLKRFLNLLARHPVISEDKILHFFLTFSGTDVQHKMKDHFR</sequence>
<dbReference type="GO" id="GO:0031901">
    <property type="term" value="C:early endosome membrane"/>
    <property type="evidence" value="ECO:0007669"/>
    <property type="project" value="TreeGrafter"/>
</dbReference>
<evidence type="ECO:0000313" key="4">
    <source>
        <dbReference type="Proteomes" id="UP000054359"/>
    </source>
</evidence>
<dbReference type="SUPFAM" id="SSF64268">
    <property type="entry name" value="PX domain"/>
    <property type="match status" value="1"/>
</dbReference>
<gene>
    <name evidence="3" type="ORF">X975_10438</name>
</gene>
<dbReference type="OrthoDB" id="10064318at2759"/>
<feature type="non-terminal residue" evidence="3">
    <location>
        <position position="54"/>
    </location>
</feature>
<organism evidence="3 4">
    <name type="scientific">Stegodyphus mimosarum</name>
    <name type="common">African social velvet spider</name>
    <dbReference type="NCBI Taxonomy" id="407821"/>
    <lineage>
        <taxon>Eukaryota</taxon>
        <taxon>Metazoa</taxon>
        <taxon>Ecdysozoa</taxon>
        <taxon>Arthropoda</taxon>
        <taxon>Chelicerata</taxon>
        <taxon>Arachnida</taxon>
        <taxon>Araneae</taxon>
        <taxon>Araneomorphae</taxon>
        <taxon>Entelegynae</taxon>
        <taxon>Eresoidea</taxon>
        <taxon>Eresidae</taxon>
        <taxon>Stegodyphus</taxon>
    </lineage>
</organism>
<dbReference type="PANTHER" id="PTHR46571:SF1">
    <property type="entry name" value="SORTING NEXIN-8"/>
    <property type="match status" value="1"/>
</dbReference>
<dbReference type="InterPro" id="IPR001683">
    <property type="entry name" value="PX_dom"/>
</dbReference>
<dbReference type="EMBL" id="KK121769">
    <property type="protein sequence ID" value="KFM81164.1"/>
    <property type="molecule type" value="Genomic_DNA"/>
</dbReference>
<accession>A0A087UUX5</accession>